<feature type="region of interest" description="Disordered" evidence="1">
    <location>
        <begin position="1065"/>
        <end position="1098"/>
    </location>
</feature>
<feature type="compositionally biased region" description="Pro residues" evidence="1">
    <location>
        <begin position="1464"/>
        <end position="1474"/>
    </location>
</feature>
<evidence type="ECO:0000313" key="2">
    <source>
        <dbReference type="EMBL" id="KIM35749.1"/>
    </source>
</evidence>
<feature type="compositionally biased region" description="Basic residues" evidence="1">
    <location>
        <begin position="1476"/>
        <end position="1485"/>
    </location>
</feature>
<feature type="compositionally biased region" description="Gly residues" evidence="1">
    <location>
        <begin position="1065"/>
        <end position="1074"/>
    </location>
</feature>
<feature type="compositionally biased region" description="Pro residues" evidence="1">
    <location>
        <begin position="555"/>
        <end position="564"/>
    </location>
</feature>
<dbReference type="OrthoDB" id="2554322at2759"/>
<feature type="compositionally biased region" description="Polar residues" evidence="1">
    <location>
        <begin position="865"/>
        <end position="885"/>
    </location>
</feature>
<feature type="region of interest" description="Disordered" evidence="1">
    <location>
        <begin position="1750"/>
        <end position="1788"/>
    </location>
</feature>
<feature type="compositionally biased region" description="Low complexity" evidence="1">
    <location>
        <begin position="1758"/>
        <end position="1774"/>
    </location>
</feature>
<feature type="compositionally biased region" description="Polar residues" evidence="1">
    <location>
        <begin position="33"/>
        <end position="78"/>
    </location>
</feature>
<protein>
    <submittedName>
        <fullName evidence="2">Uncharacterized protein</fullName>
    </submittedName>
</protein>
<feature type="compositionally biased region" description="Basic and acidic residues" evidence="1">
    <location>
        <begin position="155"/>
        <end position="164"/>
    </location>
</feature>
<feature type="region of interest" description="Disordered" evidence="1">
    <location>
        <begin position="1412"/>
        <end position="1581"/>
    </location>
</feature>
<dbReference type="HOGENOM" id="CLU_229955_0_0_1"/>
<feature type="compositionally biased region" description="Basic residues" evidence="1">
    <location>
        <begin position="256"/>
        <end position="266"/>
    </location>
</feature>
<feature type="compositionally biased region" description="Low complexity" evidence="1">
    <location>
        <begin position="1542"/>
        <end position="1557"/>
    </location>
</feature>
<feature type="compositionally biased region" description="Pro residues" evidence="1">
    <location>
        <begin position="183"/>
        <end position="193"/>
    </location>
</feature>
<feature type="compositionally biased region" description="Basic and acidic residues" evidence="1">
    <location>
        <begin position="483"/>
        <end position="492"/>
    </location>
</feature>
<feature type="compositionally biased region" description="Polar residues" evidence="1">
    <location>
        <begin position="772"/>
        <end position="786"/>
    </location>
</feature>
<feature type="compositionally biased region" description="Low complexity" evidence="1">
    <location>
        <begin position="993"/>
        <end position="1010"/>
    </location>
</feature>
<feature type="region of interest" description="Disordered" evidence="1">
    <location>
        <begin position="1664"/>
        <end position="1734"/>
    </location>
</feature>
<feature type="region of interest" description="Disordered" evidence="1">
    <location>
        <begin position="961"/>
        <end position="1033"/>
    </location>
</feature>
<feature type="compositionally biased region" description="Low complexity" evidence="1">
    <location>
        <begin position="375"/>
        <end position="387"/>
    </location>
</feature>
<feature type="compositionally biased region" description="Low complexity" evidence="1">
    <location>
        <begin position="1327"/>
        <end position="1354"/>
    </location>
</feature>
<keyword evidence="3" id="KW-1185">Reference proteome</keyword>
<feature type="compositionally biased region" description="Pro residues" evidence="1">
    <location>
        <begin position="1156"/>
        <end position="1168"/>
    </location>
</feature>
<reference evidence="2 3" key="1">
    <citation type="submission" date="2014-04" db="EMBL/GenBank/DDBJ databases">
        <authorList>
            <consortium name="DOE Joint Genome Institute"/>
            <person name="Kuo A."/>
            <person name="Gay G."/>
            <person name="Dore J."/>
            <person name="Kohler A."/>
            <person name="Nagy L.G."/>
            <person name="Floudas D."/>
            <person name="Copeland A."/>
            <person name="Barry K.W."/>
            <person name="Cichocki N."/>
            <person name="Veneault-Fourrey C."/>
            <person name="LaButti K."/>
            <person name="Lindquist E.A."/>
            <person name="Lipzen A."/>
            <person name="Lundell T."/>
            <person name="Morin E."/>
            <person name="Murat C."/>
            <person name="Sun H."/>
            <person name="Tunlid A."/>
            <person name="Henrissat B."/>
            <person name="Grigoriev I.V."/>
            <person name="Hibbett D.S."/>
            <person name="Martin F."/>
            <person name="Nordberg H.P."/>
            <person name="Cantor M.N."/>
            <person name="Hua S.X."/>
        </authorList>
    </citation>
    <scope>NUCLEOTIDE SEQUENCE [LARGE SCALE GENOMIC DNA]</scope>
    <source>
        <strain evidence="3">h7</strain>
    </source>
</reference>
<organism evidence="2 3">
    <name type="scientific">Hebeloma cylindrosporum</name>
    <dbReference type="NCBI Taxonomy" id="76867"/>
    <lineage>
        <taxon>Eukaryota</taxon>
        <taxon>Fungi</taxon>
        <taxon>Dikarya</taxon>
        <taxon>Basidiomycota</taxon>
        <taxon>Agaricomycotina</taxon>
        <taxon>Agaricomycetes</taxon>
        <taxon>Agaricomycetidae</taxon>
        <taxon>Agaricales</taxon>
        <taxon>Agaricineae</taxon>
        <taxon>Hymenogastraceae</taxon>
        <taxon>Hebeloma</taxon>
    </lineage>
</organism>
<feature type="compositionally biased region" description="Low complexity" evidence="1">
    <location>
        <begin position="962"/>
        <end position="986"/>
    </location>
</feature>
<evidence type="ECO:0000313" key="3">
    <source>
        <dbReference type="Proteomes" id="UP000053424"/>
    </source>
</evidence>
<feature type="compositionally biased region" description="Basic and acidic residues" evidence="1">
    <location>
        <begin position="1207"/>
        <end position="1218"/>
    </location>
</feature>
<feature type="compositionally biased region" description="Polar residues" evidence="1">
    <location>
        <begin position="427"/>
        <end position="438"/>
    </location>
</feature>
<feature type="compositionally biased region" description="Basic and acidic residues" evidence="1">
    <location>
        <begin position="388"/>
        <end position="398"/>
    </location>
</feature>
<feature type="region of interest" description="Disordered" evidence="1">
    <location>
        <begin position="1320"/>
        <end position="1360"/>
    </location>
</feature>
<feature type="compositionally biased region" description="Acidic residues" evidence="1">
    <location>
        <begin position="134"/>
        <end position="147"/>
    </location>
</feature>
<feature type="compositionally biased region" description="Pro residues" evidence="1">
    <location>
        <begin position="742"/>
        <end position="758"/>
    </location>
</feature>
<feature type="compositionally biased region" description="Gly residues" evidence="1">
    <location>
        <begin position="728"/>
        <end position="741"/>
    </location>
</feature>
<feature type="compositionally biased region" description="Low complexity" evidence="1">
    <location>
        <begin position="173"/>
        <end position="182"/>
    </location>
</feature>
<feature type="compositionally biased region" description="Polar residues" evidence="1">
    <location>
        <begin position="1498"/>
        <end position="1512"/>
    </location>
</feature>
<reference evidence="3" key="2">
    <citation type="submission" date="2015-01" db="EMBL/GenBank/DDBJ databases">
        <title>Evolutionary Origins and Diversification of the Mycorrhizal Mutualists.</title>
        <authorList>
            <consortium name="DOE Joint Genome Institute"/>
            <consortium name="Mycorrhizal Genomics Consortium"/>
            <person name="Kohler A."/>
            <person name="Kuo A."/>
            <person name="Nagy L.G."/>
            <person name="Floudas D."/>
            <person name="Copeland A."/>
            <person name="Barry K.W."/>
            <person name="Cichocki N."/>
            <person name="Veneault-Fourrey C."/>
            <person name="LaButti K."/>
            <person name="Lindquist E.A."/>
            <person name="Lipzen A."/>
            <person name="Lundell T."/>
            <person name="Morin E."/>
            <person name="Murat C."/>
            <person name="Riley R."/>
            <person name="Ohm R."/>
            <person name="Sun H."/>
            <person name="Tunlid A."/>
            <person name="Henrissat B."/>
            <person name="Grigoriev I.V."/>
            <person name="Hibbett D.S."/>
            <person name="Martin F."/>
        </authorList>
    </citation>
    <scope>NUCLEOTIDE SEQUENCE [LARGE SCALE GENOMIC DNA]</scope>
    <source>
        <strain evidence="3">h7</strain>
    </source>
</reference>
<feature type="region of interest" description="Disordered" evidence="1">
    <location>
        <begin position="1"/>
        <end position="209"/>
    </location>
</feature>
<feature type="compositionally biased region" description="Basic and acidic residues" evidence="1">
    <location>
        <begin position="852"/>
        <end position="862"/>
    </location>
</feature>
<feature type="region of interest" description="Disordered" evidence="1">
    <location>
        <begin position="620"/>
        <end position="695"/>
    </location>
</feature>
<feature type="compositionally biased region" description="Low complexity" evidence="1">
    <location>
        <begin position="444"/>
        <end position="468"/>
    </location>
</feature>
<gene>
    <name evidence="2" type="ORF">M413DRAFT_325892</name>
</gene>
<feature type="compositionally biased region" description="Low complexity" evidence="1">
    <location>
        <begin position="1609"/>
        <end position="1619"/>
    </location>
</feature>
<feature type="compositionally biased region" description="Acidic residues" evidence="1">
    <location>
        <begin position="1637"/>
        <end position="1649"/>
    </location>
</feature>
<feature type="region of interest" description="Disordered" evidence="1">
    <location>
        <begin position="724"/>
        <end position="944"/>
    </location>
</feature>
<evidence type="ECO:0000256" key="1">
    <source>
        <dbReference type="SAM" id="MobiDB-lite"/>
    </source>
</evidence>
<accession>A0A0C3BUK9</accession>
<feature type="compositionally biased region" description="Basic and acidic residues" evidence="1">
    <location>
        <begin position="670"/>
        <end position="689"/>
    </location>
</feature>
<feature type="region of interest" description="Disordered" evidence="1">
    <location>
        <begin position="1606"/>
        <end position="1651"/>
    </location>
</feature>
<feature type="region of interest" description="Disordered" evidence="1">
    <location>
        <begin position="1152"/>
        <end position="1218"/>
    </location>
</feature>
<proteinExistence type="predicted"/>
<feature type="compositionally biased region" description="Low complexity" evidence="1">
    <location>
        <begin position="799"/>
        <end position="830"/>
    </location>
</feature>
<feature type="compositionally biased region" description="Low complexity" evidence="1">
    <location>
        <begin position="329"/>
        <end position="355"/>
    </location>
</feature>
<feature type="compositionally biased region" description="Low complexity" evidence="1">
    <location>
        <begin position="402"/>
        <end position="426"/>
    </location>
</feature>
<feature type="compositionally biased region" description="Acidic residues" evidence="1">
    <location>
        <begin position="644"/>
        <end position="655"/>
    </location>
</feature>
<dbReference type="Proteomes" id="UP000053424">
    <property type="component" value="Unassembled WGS sequence"/>
</dbReference>
<feature type="compositionally biased region" description="Low complexity" evidence="1">
    <location>
        <begin position="1169"/>
        <end position="1181"/>
    </location>
</feature>
<name>A0A0C3BUK9_HEBCY</name>
<dbReference type="EMBL" id="KN831814">
    <property type="protein sequence ID" value="KIM35749.1"/>
    <property type="molecule type" value="Genomic_DNA"/>
</dbReference>
<sequence length="1889" mass="198864">MAAVAPAVGHEPHVLEPSENWDDDFEFGHGGRPSTSSNRKDQNTSTRTRPSNDNNNQQRRPSGTATNGRTFSMASSTMEDWDLPDTHDTPAATTGQTENWDDDFEVETRNNSPRKPMKVSSSSSPRRRDVREESWDDELEMELEGALDPEFGGGGRREEEDRTVTARSRRAALSRFAASNNNPSPPPPMPFFPPSNSHPSPEPFPRSPTASVFSVPNTIHTYSSSTPLVYGSHSHLRPALSGFALLPPSPPIHKERERRRLRKKSRPRPEGRIELVDMAAGRYSFSDDEGPTTTATMARNGRRSATPMSDVSSVLEERQSTSPPPPLPTQSVSVMPSGSTTTMPTPATPTKGGATLLSRIGSVKKWGVRRRRGTSSTPSEVVAAESSSHAHDAPDRTPRPKTSMSSFTPEPSSSSSYPSTTNGTSSIADTSQHASSSHAHWFFRSSSGTGSPGPSSSSARPGSSGRDSIGPPKQRNASTSRSRTRERGRDWGGDGDVGDTHNVGARASSSSRQRRPPPAVIGNGTGGGGDWNASRTSLRLAVGLQRESVMENSPAPSPSRPSSPLPSMQGVSAARKTRVSYSGRRPSLSGVGAGGGEKVQTPMTPSKLVKRKSLGFVRLGFGAGHPTEEKQSAKYPLGRRVGDSDGEEEEEEEYGDQQPRTRRKSFSRLLLDRDKPNPKDHDTPTKEGSRGFMGSVRRISLVGRHKRAQSGGAVVVPSSPAPSVGGFFNRGGGGNSKGPGPGAVPPPPPLPYSLPPLPTSGSQLSLRLPEASGSSYSLHQQQQPLNHPNLHLTSRRIVSASSGRSDASSVFPASTVSGGSAAGSHSRSTGMGVGVQRTPDGKGRQRSKSRTRRSEDGERREQQPLGGSSSTARRPSVGATANANRRSVDFVFESEGTRHQQQQQVLLPPIELQPPSPPRTLGQSAETMATPKAKAKVNEGKHNSRSLASALTAFDMNTLNLSPSPSSPSSLSPGAVPSSPLSVSALAPPPVTPQAASPSTSSSSLFFTPAGSPYPPASPNKLGGPSPGKQSASLGRAAAVGVVGGDGKSVGASVSASGNGVGVGGSGSGHGGNGAASASASGTGTGNGSVPRRNSLGDLKIPARISQAQVGLRRDLGMVREFAMNIEQLKELQLTYQALVRDVQGIIESNLHLQPPSQPSPALLPLPIQPTSSSSSTGFFSQLKVKTRGRSNTNPTPDEISLVQSQREQREREREQQRVSRYKELAAAFYTLNSKYRISWECAELLIELAGGGGAGAGDSGGTGAGISTTTSWGGVGGTAPPAEFLLPSPNEIMGGAGAGADLGVGMGGKKRSRERAITLAGDEAKPTPSSSSSIPAALSASSSSMPSNNANNSWRASTGRHDLSHRQLVLLREMLNNSNATADVTTTATPEDVEAEVEELVMMPSHLNREWRWGDAGNSTVTLPSSEVEEQQQRGGKRRSGRMSGIRDMLRALKRSAGATTASPPPLPATEQPPPHHHHHHHHHQEQPPVPLLSPEVFQSTASLSTESSAGSRRRRYPNIPLRIPNARRANKSSTGPESIRSASKSTTTPTTTTRARSPEAVYPASFSAPKPSPRRPSLASIFRNIGGSKRPVSVSVDDMVVRGPIPSSATTTATTASKGDDVGDSGTGDSSSNTGEEEEEGEEEDWDRMDSASDLDAAANAPLQQVVEGGSDTVRGGGGGGSRKLGKNRKGRSPYLVLQDPHVVQPKRSFCGSQASFQQQQQQQGSPTSNFGTATQAQLVRPLRLSNVDETDYPHSPVLPTTTTSRPSSRVSGKFGSPTQSNSIRAKPPNVLAASATMPILSSATTTSAPLPIPIQGPPSSTTMPVISSPASGTGIAVAAGGDWKLAMTPENIRPLLENAREVHARLCDCVEELGRLKEMVGVGLGR</sequence>
<feature type="region of interest" description="Disordered" evidence="1">
    <location>
        <begin position="241"/>
        <end position="607"/>
    </location>
</feature>